<feature type="domain" description="Outer membrane protein beta-barrel" evidence="7">
    <location>
        <begin position="43"/>
        <end position="218"/>
    </location>
</feature>
<dbReference type="PANTHER" id="PTHR34001:SF3">
    <property type="entry name" value="BLL7405 PROTEIN"/>
    <property type="match status" value="1"/>
</dbReference>
<evidence type="ECO:0000256" key="2">
    <source>
        <dbReference type="ARBA" id="ARBA00022729"/>
    </source>
</evidence>
<dbReference type="SUPFAM" id="SSF56925">
    <property type="entry name" value="OMPA-like"/>
    <property type="match status" value="1"/>
</dbReference>
<dbReference type="AlphaFoldDB" id="A0A1U7JI96"/>
<dbReference type="STRING" id="197461.A3843_08470"/>
<dbReference type="PANTHER" id="PTHR34001">
    <property type="entry name" value="BLL7405 PROTEIN"/>
    <property type="match status" value="1"/>
</dbReference>
<dbReference type="Proteomes" id="UP000185783">
    <property type="component" value="Unassembled WGS sequence"/>
</dbReference>
<keyword evidence="2 6" id="KW-0732">Signal</keyword>
<evidence type="ECO:0000256" key="1">
    <source>
        <dbReference type="ARBA" id="ARBA00004442"/>
    </source>
</evidence>
<feature type="chain" id="PRO_5010557145" description="Outer membrane protein beta-barrel domain-containing protein" evidence="6">
    <location>
        <begin position="26"/>
        <end position="221"/>
    </location>
</feature>
<evidence type="ECO:0000313" key="8">
    <source>
        <dbReference type="EMBL" id="OKL44414.1"/>
    </source>
</evidence>
<proteinExistence type="inferred from homology"/>
<keyword evidence="3" id="KW-0472">Membrane</keyword>
<comment type="subcellular location">
    <subcellularLocation>
        <location evidence="1">Cell outer membrane</location>
    </subcellularLocation>
</comment>
<dbReference type="InterPro" id="IPR011250">
    <property type="entry name" value="OMP/PagP_B-barrel"/>
</dbReference>
<evidence type="ECO:0000256" key="5">
    <source>
        <dbReference type="ARBA" id="ARBA00038306"/>
    </source>
</evidence>
<comment type="similarity">
    <text evidence="5">Belongs to the Omp25/RopB family.</text>
</comment>
<keyword evidence="9" id="KW-1185">Reference proteome</keyword>
<dbReference type="Gene3D" id="2.40.160.20">
    <property type="match status" value="1"/>
</dbReference>
<evidence type="ECO:0000313" key="9">
    <source>
        <dbReference type="Proteomes" id="UP000185783"/>
    </source>
</evidence>
<evidence type="ECO:0000256" key="3">
    <source>
        <dbReference type="ARBA" id="ARBA00023136"/>
    </source>
</evidence>
<accession>A0A1U7JI96</accession>
<name>A0A1U7JI96_9HYPH</name>
<protein>
    <recommendedName>
        <fullName evidence="7">Outer membrane protein beta-barrel domain-containing protein</fullName>
    </recommendedName>
</protein>
<gene>
    <name evidence="8" type="ORF">A3843_08470</name>
</gene>
<dbReference type="InterPro" id="IPR027385">
    <property type="entry name" value="Beta-barrel_OMP"/>
</dbReference>
<dbReference type="Pfam" id="PF13505">
    <property type="entry name" value="OMP_b-brl"/>
    <property type="match status" value="1"/>
</dbReference>
<evidence type="ECO:0000259" key="7">
    <source>
        <dbReference type="Pfam" id="PF13505"/>
    </source>
</evidence>
<evidence type="ECO:0000256" key="4">
    <source>
        <dbReference type="ARBA" id="ARBA00023237"/>
    </source>
</evidence>
<comment type="caution">
    <text evidence="8">The sequence shown here is derived from an EMBL/GenBank/DDBJ whole genome shotgun (WGS) entry which is preliminary data.</text>
</comment>
<dbReference type="RefSeq" id="WP_028480578.1">
    <property type="nucleotide sequence ID" value="NZ_LVVZ01000014.1"/>
</dbReference>
<reference evidence="8 9" key="1">
    <citation type="submission" date="2016-03" db="EMBL/GenBank/DDBJ databases">
        <title>Genome sequence of Nesiotobacter sp. nov., a moderately halophilic alphaproteobacterium isolated from the Yellow Sea, China.</title>
        <authorList>
            <person name="Zhang G."/>
            <person name="Zhang R."/>
        </authorList>
    </citation>
    <scope>NUCLEOTIDE SEQUENCE [LARGE SCALE GENOMIC DNA]</scope>
    <source>
        <strain evidence="8 9">WB1-6</strain>
    </source>
</reference>
<sequence>MRRSKVLAFAAATTITLSFCTSSHAADPVDDMIVTDFVIEEPVYDWSGTYLGGHVGYTHLRGQDRFDSSSGYDGAVGGIFSGYNFVYDNFFVGPELEASYWGYSGHSSSGLDLDSDYMLAAKLRAGITYDFLLGYANIGVATSRITAENRRFGSNSDSAQMTGWMIGAGVEAFITERLAVRLDYQHIDFGSKTFQIGSTSFSEDVTNDMVRLGVSYHFETF</sequence>
<feature type="signal peptide" evidence="6">
    <location>
        <begin position="1"/>
        <end position="25"/>
    </location>
</feature>
<evidence type="ECO:0000256" key="6">
    <source>
        <dbReference type="SAM" id="SignalP"/>
    </source>
</evidence>
<dbReference type="InterPro" id="IPR051692">
    <property type="entry name" value="OMP-like"/>
</dbReference>
<keyword evidence="4" id="KW-0998">Cell outer membrane</keyword>
<organism evidence="8 9">
    <name type="scientific">Pseudovibrio exalbescens</name>
    <dbReference type="NCBI Taxonomy" id="197461"/>
    <lineage>
        <taxon>Bacteria</taxon>
        <taxon>Pseudomonadati</taxon>
        <taxon>Pseudomonadota</taxon>
        <taxon>Alphaproteobacteria</taxon>
        <taxon>Hyphomicrobiales</taxon>
        <taxon>Stappiaceae</taxon>
        <taxon>Pseudovibrio</taxon>
    </lineage>
</organism>
<dbReference type="GO" id="GO:0009279">
    <property type="term" value="C:cell outer membrane"/>
    <property type="evidence" value="ECO:0007669"/>
    <property type="project" value="UniProtKB-SubCell"/>
</dbReference>
<dbReference type="EMBL" id="LVVZ01000014">
    <property type="protein sequence ID" value="OKL44414.1"/>
    <property type="molecule type" value="Genomic_DNA"/>
</dbReference>